<organism evidence="1">
    <name type="scientific">Anthurium amnicola</name>
    <dbReference type="NCBI Taxonomy" id="1678845"/>
    <lineage>
        <taxon>Eukaryota</taxon>
        <taxon>Viridiplantae</taxon>
        <taxon>Streptophyta</taxon>
        <taxon>Embryophyta</taxon>
        <taxon>Tracheophyta</taxon>
        <taxon>Spermatophyta</taxon>
        <taxon>Magnoliopsida</taxon>
        <taxon>Liliopsida</taxon>
        <taxon>Araceae</taxon>
        <taxon>Pothoideae</taxon>
        <taxon>Potheae</taxon>
        <taxon>Anthurium</taxon>
    </lineage>
</organism>
<evidence type="ECO:0000313" key="1">
    <source>
        <dbReference type="EMBL" id="JAT42101.1"/>
    </source>
</evidence>
<dbReference type="GO" id="GO:0005737">
    <property type="term" value="C:cytoplasm"/>
    <property type="evidence" value="ECO:0007669"/>
    <property type="project" value="TreeGrafter"/>
</dbReference>
<name>A0A1D1XIJ9_9ARAE</name>
<dbReference type="EMBL" id="GDJX01025835">
    <property type="protein sequence ID" value="JAT42101.1"/>
    <property type="molecule type" value="Transcribed_RNA"/>
</dbReference>
<proteinExistence type="predicted"/>
<dbReference type="PANTHER" id="PTHR21255:SF7">
    <property type="entry name" value="DYNEIN LIGHT CHAIN TCTEX-TYPE PROTEIN 2B"/>
    <property type="match status" value="1"/>
</dbReference>
<accession>A0A1D1XIJ9</accession>
<dbReference type="GO" id="GO:0007018">
    <property type="term" value="P:microtubule-based movement"/>
    <property type="evidence" value="ECO:0007669"/>
    <property type="project" value="TreeGrafter"/>
</dbReference>
<reference evidence="1" key="1">
    <citation type="submission" date="2015-07" db="EMBL/GenBank/DDBJ databases">
        <title>Transcriptome Assembly of Anthurium amnicola.</title>
        <authorList>
            <person name="Suzuki J."/>
        </authorList>
    </citation>
    <scope>NUCLEOTIDE SEQUENCE</scope>
</reference>
<dbReference type="Pfam" id="PF03645">
    <property type="entry name" value="Tctex-1"/>
    <property type="match status" value="1"/>
</dbReference>
<gene>
    <name evidence="1" type="primary">TCTEX1D2_0</name>
    <name evidence="1" type="ORF">g.14939</name>
</gene>
<dbReference type="PANTHER" id="PTHR21255">
    <property type="entry name" value="T-COMPLEX-ASSOCIATED-TESTIS-EXPRESSED 1/ DYNEIN LIGHT CHAIN"/>
    <property type="match status" value="1"/>
</dbReference>
<dbReference type="GO" id="GO:0005868">
    <property type="term" value="C:cytoplasmic dynein complex"/>
    <property type="evidence" value="ECO:0007669"/>
    <property type="project" value="TreeGrafter"/>
</dbReference>
<protein>
    <submittedName>
        <fullName evidence="1">Tctex1 domain-containing protein 2</fullName>
    </submittedName>
</protein>
<dbReference type="GO" id="GO:0045505">
    <property type="term" value="F:dynein intermediate chain binding"/>
    <property type="evidence" value="ECO:0007669"/>
    <property type="project" value="TreeGrafter"/>
</dbReference>
<sequence length="151" mass="17194">METLADENQDGISPKRFDKSLANDSFDLERRGSTDSTFSLRPSYKQKFKTSVVSPIIQDVLDQRLSNALYDKDQAPGWAHEISQEIKQKLLDLELNRYKYIVNVIIMENKSAGARTQCICAWDQDTDNVAREVFKNDSIVCAVAVFGVCFY</sequence>
<dbReference type="InterPro" id="IPR038586">
    <property type="entry name" value="Tctex-1-like_sf"/>
</dbReference>
<dbReference type="InterPro" id="IPR005334">
    <property type="entry name" value="Tctex-1-like"/>
</dbReference>
<dbReference type="Gene3D" id="3.30.1140.40">
    <property type="entry name" value="Tctex-1"/>
    <property type="match status" value="1"/>
</dbReference>
<dbReference type="CDD" id="cd21459">
    <property type="entry name" value="DLC-like_TCTEX1D2"/>
    <property type="match status" value="1"/>
</dbReference>
<dbReference type="AlphaFoldDB" id="A0A1D1XIJ9"/>